<dbReference type="Proteomes" id="UP001242480">
    <property type="component" value="Unassembled WGS sequence"/>
</dbReference>
<keyword evidence="4" id="KW-1185">Reference proteome</keyword>
<accession>A0ABU0JLI3</accession>
<evidence type="ECO:0000256" key="2">
    <source>
        <dbReference type="SAM" id="SignalP"/>
    </source>
</evidence>
<feature type="region of interest" description="Disordered" evidence="1">
    <location>
        <begin position="32"/>
        <end position="79"/>
    </location>
</feature>
<evidence type="ECO:0000313" key="4">
    <source>
        <dbReference type="Proteomes" id="UP001242480"/>
    </source>
</evidence>
<feature type="chain" id="PRO_5047139325" evidence="2">
    <location>
        <begin position="23"/>
        <end position="79"/>
    </location>
</feature>
<feature type="compositionally biased region" description="Low complexity" evidence="1">
    <location>
        <begin position="36"/>
        <end position="49"/>
    </location>
</feature>
<evidence type="ECO:0000313" key="3">
    <source>
        <dbReference type="EMBL" id="MDQ0475149.1"/>
    </source>
</evidence>
<evidence type="ECO:0000256" key="1">
    <source>
        <dbReference type="SAM" id="MobiDB-lite"/>
    </source>
</evidence>
<comment type="caution">
    <text evidence="3">The sequence shown here is derived from an EMBL/GenBank/DDBJ whole genome shotgun (WGS) entry which is preliminary data.</text>
</comment>
<reference evidence="3 4" key="1">
    <citation type="submission" date="2023-07" db="EMBL/GenBank/DDBJ databases">
        <title>Genomic Encyclopedia of Type Strains, Phase IV (KMG-IV): sequencing the most valuable type-strain genomes for metagenomic binning, comparative biology and taxonomic classification.</title>
        <authorList>
            <person name="Goeker M."/>
        </authorList>
    </citation>
    <scope>NUCLEOTIDE SEQUENCE [LARGE SCALE GENOMIC DNA]</scope>
    <source>
        <strain evidence="3 4">DSM 19619</strain>
    </source>
</reference>
<dbReference type="EMBL" id="JAUSVX010000030">
    <property type="protein sequence ID" value="MDQ0475149.1"/>
    <property type="molecule type" value="Genomic_DNA"/>
</dbReference>
<sequence>MRTPIIVALAAAGLVLSGAALAGSNPPDFYDVQRWPALQPAQQQEEAPAVRSRSAPRDAAPSHRHAPRPRGGKVPHAQD</sequence>
<organism evidence="3 4">
    <name type="scientific">Labrys wisconsinensis</name>
    <dbReference type="NCBI Taxonomy" id="425677"/>
    <lineage>
        <taxon>Bacteria</taxon>
        <taxon>Pseudomonadati</taxon>
        <taxon>Pseudomonadota</taxon>
        <taxon>Alphaproteobacteria</taxon>
        <taxon>Hyphomicrobiales</taxon>
        <taxon>Xanthobacteraceae</taxon>
        <taxon>Labrys</taxon>
    </lineage>
</organism>
<feature type="signal peptide" evidence="2">
    <location>
        <begin position="1"/>
        <end position="22"/>
    </location>
</feature>
<feature type="compositionally biased region" description="Basic residues" evidence="1">
    <location>
        <begin position="62"/>
        <end position="73"/>
    </location>
</feature>
<keyword evidence="2" id="KW-0732">Signal</keyword>
<name>A0ABU0JLI3_9HYPH</name>
<proteinExistence type="predicted"/>
<dbReference type="RefSeq" id="WP_307285958.1">
    <property type="nucleotide sequence ID" value="NZ_JAUSVX010000030.1"/>
</dbReference>
<gene>
    <name evidence="3" type="ORF">QO011_008191</name>
</gene>
<protein>
    <submittedName>
        <fullName evidence="3">Uncharacterized protein</fullName>
    </submittedName>
</protein>